<proteinExistence type="predicted"/>
<dbReference type="AlphaFoldDB" id="A0A2N0R835"/>
<dbReference type="VEuPathDB" id="FungiDB:RhiirA1_469420"/>
<accession>A0A2N0R835</accession>
<name>A0A2N0R835_9GLOM</name>
<evidence type="ECO:0000313" key="2">
    <source>
        <dbReference type="Proteomes" id="UP000232688"/>
    </source>
</evidence>
<reference evidence="1 2" key="1">
    <citation type="submission" date="2017-10" db="EMBL/GenBank/DDBJ databases">
        <title>Extensive intraspecific genome diversity in a model arbuscular mycorrhizal fungus.</title>
        <authorList>
            <person name="Chen E.C.H."/>
            <person name="Morin E."/>
            <person name="Baudet D."/>
            <person name="Noel J."/>
            <person name="Ndikumana S."/>
            <person name="Charron P."/>
            <person name="St-Onge C."/>
            <person name="Giorgi J."/>
            <person name="Grigoriev I.V."/>
            <person name="Roux C."/>
            <person name="Martin F.M."/>
            <person name="Corradi N."/>
        </authorList>
    </citation>
    <scope>NUCLEOTIDE SEQUENCE [LARGE SCALE GENOMIC DNA]</scope>
    <source>
        <strain evidence="1 2">A1</strain>
    </source>
</reference>
<protein>
    <submittedName>
        <fullName evidence="1">Uncharacterized protein</fullName>
    </submittedName>
</protein>
<dbReference type="EMBL" id="LLXH01001326">
    <property type="protein sequence ID" value="PKC59451.1"/>
    <property type="molecule type" value="Genomic_DNA"/>
</dbReference>
<gene>
    <name evidence="1" type="ORF">RhiirA1_469420</name>
</gene>
<comment type="caution">
    <text evidence="1">The sequence shown here is derived from an EMBL/GenBank/DDBJ whole genome shotgun (WGS) entry which is preliminary data.</text>
</comment>
<sequence length="302" mass="35569">MTRIATYNSGRNYDNSGQCYINHPTLAFIKSATKDNLIDWSLSSKWFNYNARNDSTNILNRNYPLIMKDENNCLFCNDTPETNHHIWTCPVTYTIIQECFVILGDRLIEIIKRKADKLSLVVSDSIKYSKTFRWSYRKEPIHPVALLLLKSYITNDMVGIFRSHFNKASIIIQHLLPFVQECSSLFKSNIWKIRNQKWKVIKSAMGLTKLSFKNYHKNFKDFNNPVTDANTSRRIRRVQDHIYTNPHNDFRNFKLDKDFLFILFSSSNFLHSGPFFKHLECNDRVTYLTSSNLDNSFPLYNV</sequence>
<dbReference type="Proteomes" id="UP000232688">
    <property type="component" value="Unassembled WGS sequence"/>
</dbReference>
<organism evidence="1 2">
    <name type="scientific">Rhizophagus irregularis</name>
    <dbReference type="NCBI Taxonomy" id="588596"/>
    <lineage>
        <taxon>Eukaryota</taxon>
        <taxon>Fungi</taxon>
        <taxon>Fungi incertae sedis</taxon>
        <taxon>Mucoromycota</taxon>
        <taxon>Glomeromycotina</taxon>
        <taxon>Glomeromycetes</taxon>
        <taxon>Glomerales</taxon>
        <taxon>Glomeraceae</taxon>
        <taxon>Rhizophagus</taxon>
    </lineage>
</organism>
<evidence type="ECO:0000313" key="1">
    <source>
        <dbReference type="EMBL" id="PKC59451.1"/>
    </source>
</evidence>
<reference evidence="1 2" key="2">
    <citation type="submission" date="2017-10" db="EMBL/GenBank/DDBJ databases">
        <title>Genome analyses suggest a sexual origin of heterokaryosis in a supposedly ancient asexual fungus.</title>
        <authorList>
            <person name="Corradi N."/>
            <person name="Sedzielewska K."/>
            <person name="Noel J."/>
            <person name="Charron P."/>
            <person name="Farinelli L."/>
            <person name="Marton T."/>
            <person name="Kruger M."/>
            <person name="Pelin A."/>
            <person name="Brachmann A."/>
            <person name="Corradi N."/>
        </authorList>
    </citation>
    <scope>NUCLEOTIDE SEQUENCE [LARGE SCALE GENOMIC DNA]</scope>
    <source>
        <strain evidence="1 2">A1</strain>
    </source>
</reference>